<feature type="transmembrane region" description="Helical" evidence="5">
    <location>
        <begin position="6"/>
        <end position="22"/>
    </location>
</feature>
<dbReference type="AlphaFoldDB" id="A0A2X2JVL3"/>
<protein>
    <submittedName>
        <fullName evidence="7">Na(+) H(+) antiporter subunit A</fullName>
    </submittedName>
</protein>
<dbReference type="InterPro" id="IPR050616">
    <property type="entry name" value="CPA3_Na-H_Antiporter_A"/>
</dbReference>
<evidence type="ECO:0000256" key="4">
    <source>
        <dbReference type="ARBA" id="ARBA00023136"/>
    </source>
</evidence>
<evidence type="ECO:0000313" key="8">
    <source>
        <dbReference type="Proteomes" id="UP000249913"/>
    </source>
</evidence>
<gene>
    <name evidence="7" type="primary">mrpA_1</name>
    <name evidence="7" type="ORF">NCTC7878_01269</name>
</gene>
<dbReference type="InterPro" id="IPR001516">
    <property type="entry name" value="Proton_antipo_N"/>
</dbReference>
<dbReference type="EMBL" id="UAUX01000006">
    <property type="protein sequence ID" value="SPZ97878.1"/>
    <property type="molecule type" value="Genomic_DNA"/>
</dbReference>
<evidence type="ECO:0000256" key="3">
    <source>
        <dbReference type="ARBA" id="ARBA00022989"/>
    </source>
</evidence>
<evidence type="ECO:0000256" key="5">
    <source>
        <dbReference type="SAM" id="Phobius"/>
    </source>
</evidence>
<organism evidence="7 8">
    <name type="scientific">Staphylococcus aureus</name>
    <dbReference type="NCBI Taxonomy" id="1280"/>
    <lineage>
        <taxon>Bacteria</taxon>
        <taxon>Bacillati</taxon>
        <taxon>Bacillota</taxon>
        <taxon>Bacilli</taxon>
        <taxon>Bacillales</taxon>
        <taxon>Staphylococcaceae</taxon>
        <taxon>Staphylococcus</taxon>
    </lineage>
</organism>
<dbReference type="PANTHER" id="PTHR43373">
    <property type="entry name" value="NA(+)/H(+) ANTIPORTER SUBUNIT"/>
    <property type="match status" value="1"/>
</dbReference>
<feature type="transmembrane region" description="Helical" evidence="5">
    <location>
        <begin position="29"/>
        <end position="47"/>
    </location>
</feature>
<sequence>MSLVYLLIAILVIMAMILLTSKRRAMAKYAGYIALTAPVIASIYFLLQVPSVIKQHYLSVSIPWMTSLDINVDLRLDGLSLMFSLIISLIGIAVFFYATQYLSSRKDNLPRFLLILNAIYV</sequence>
<feature type="transmembrane region" description="Helical" evidence="5">
    <location>
        <begin position="78"/>
        <end position="98"/>
    </location>
</feature>
<keyword evidence="3 5" id="KW-1133">Transmembrane helix</keyword>
<keyword evidence="4 5" id="KW-0472">Membrane</keyword>
<evidence type="ECO:0000313" key="7">
    <source>
        <dbReference type="EMBL" id="SPZ97878.1"/>
    </source>
</evidence>
<evidence type="ECO:0000256" key="2">
    <source>
        <dbReference type="ARBA" id="ARBA00022692"/>
    </source>
</evidence>
<evidence type="ECO:0000259" key="6">
    <source>
        <dbReference type="Pfam" id="PF00662"/>
    </source>
</evidence>
<comment type="subcellular location">
    <subcellularLocation>
        <location evidence="1">Membrane</location>
        <topology evidence="1">Multi-pass membrane protein</topology>
    </subcellularLocation>
</comment>
<feature type="domain" description="NADH-Ubiquinone oxidoreductase (complex I) chain 5 N-terminal" evidence="6">
    <location>
        <begin position="65"/>
        <end position="112"/>
    </location>
</feature>
<name>A0A2X2JVL3_STAAU</name>
<dbReference type="Proteomes" id="UP000249913">
    <property type="component" value="Unassembled WGS sequence"/>
</dbReference>
<keyword evidence="2 5" id="KW-0812">Transmembrane</keyword>
<dbReference type="GO" id="GO:0016020">
    <property type="term" value="C:membrane"/>
    <property type="evidence" value="ECO:0007669"/>
    <property type="project" value="UniProtKB-SubCell"/>
</dbReference>
<evidence type="ECO:0000256" key="1">
    <source>
        <dbReference type="ARBA" id="ARBA00004141"/>
    </source>
</evidence>
<dbReference type="Pfam" id="PF00662">
    <property type="entry name" value="Proton_antipo_N"/>
    <property type="match status" value="1"/>
</dbReference>
<proteinExistence type="predicted"/>
<reference evidence="7 8" key="1">
    <citation type="submission" date="2018-06" db="EMBL/GenBank/DDBJ databases">
        <authorList>
            <consortium name="Pathogen Informatics"/>
            <person name="Doyle S."/>
        </authorList>
    </citation>
    <scope>NUCLEOTIDE SEQUENCE [LARGE SCALE GENOMIC DNA]</scope>
    <source>
        <strain evidence="7 8">NCTC7878</strain>
    </source>
</reference>
<dbReference type="PANTHER" id="PTHR43373:SF1">
    <property type="entry name" value="NA(+)_H(+) ANTIPORTER SUBUNIT A"/>
    <property type="match status" value="1"/>
</dbReference>
<accession>A0A2X2JVL3</accession>